<dbReference type="Gene3D" id="1.20.120.1560">
    <property type="match status" value="1"/>
</dbReference>
<gene>
    <name evidence="1" type="ORF">PGLA1383_LOCUS32753</name>
</gene>
<protein>
    <submittedName>
        <fullName evidence="1">Uncharacterized protein</fullName>
    </submittedName>
</protein>
<dbReference type="Proteomes" id="UP000654075">
    <property type="component" value="Unassembled WGS sequence"/>
</dbReference>
<dbReference type="AlphaFoldDB" id="A0A813FMR4"/>
<comment type="caution">
    <text evidence="1">The sequence shown here is derived from an EMBL/GenBank/DDBJ whole genome shotgun (WGS) entry which is preliminary data.</text>
</comment>
<evidence type="ECO:0000313" key="2">
    <source>
        <dbReference type="Proteomes" id="UP000654075"/>
    </source>
</evidence>
<dbReference type="OrthoDB" id="415358at2759"/>
<keyword evidence="2" id="KW-1185">Reference proteome</keyword>
<proteinExistence type="predicted"/>
<evidence type="ECO:0000313" key="1">
    <source>
        <dbReference type="EMBL" id="CAE8615035.1"/>
    </source>
</evidence>
<reference evidence="1" key="1">
    <citation type="submission" date="2021-02" db="EMBL/GenBank/DDBJ databases">
        <authorList>
            <person name="Dougan E. K."/>
            <person name="Rhodes N."/>
            <person name="Thang M."/>
            <person name="Chan C."/>
        </authorList>
    </citation>
    <scope>NUCLEOTIDE SEQUENCE</scope>
</reference>
<name>A0A813FMR4_POLGL</name>
<sequence>MIDTGIVPACAKDLEKYKGFAKLAGGREALYVGVVEETEKLKNLLAAPHKEHLADEANYLCEQLKPQMEAVRALVDRAEGLLEAGLYPFPTYEALLYSHHH</sequence>
<accession>A0A813FMR4</accession>
<dbReference type="EMBL" id="CAJNNV010025548">
    <property type="protein sequence ID" value="CAE8615035.1"/>
    <property type="molecule type" value="Genomic_DNA"/>
</dbReference>
<organism evidence="1 2">
    <name type="scientific">Polarella glacialis</name>
    <name type="common">Dinoflagellate</name>
    <dbReference type="NCBI Taxonomy" id="89957"/>
    <lineage>
        <taxon>Eukaryota</taxon>
        <taxon>Sar</taxon>
        <taxon>Alveolata</taxon>
        <taxon>Dinophyceae</taxon>
        <taxon>Suessiales</taxon>
        <taxon>Suessiaceae</taxon>
        <taxon>Polarella</taxon>
    </lineage>
</organism>